<proteinExistence type="predicted"/>
<evidence type="ECO:0000259" key="1">
    <source>
        <dbReference type="Pfam" id="PF10536"/>
    </source>
</evidence>
<dbReference type="OrthoDB" id="960745at2759"/>
<accession>A0A7J9LKY1</accession>
<dbReference type="AlphaFoldDB" id="A0A7J9LKY1"/>
<reference evidence="2 3" key="1">
    <citation type="journal article" date="2019" name="Genome Biol. Evol.">
        <title>Insights into the evolution of the New World diploid cottons (Gossypium, subgenus Houzingenia) based on genome sequencing.</title>
        <authorList>
            <person name="Grover C.E."/>
            <person name="Arick M.A. 2nd"/>
            <person name="Thrash A."/>
            <person name="Conover J.L."/>
            <person name="Sanders W.S."/>
            <person name="Peterson D.G."/>
            <person name="Frelichowski J.E."/>
            <person name="Scheffler J.A."/>
            <person name="Scheffler B.E."/>
            <person name="Wendel J.F."/>
        </authorList>
    </citation>
    <scope>NUCLEOTIDE SEQUENCE [LARGE SCALE GENOMIC DNA]</scope>
    <source>
        <strain evidence="2">1</strain>
        <tissue evidence="2">Leaf</tissue>
    </source>
</reference>
<feature type="domain" description="Aminotransferase-like plant mobile" evidence="1">
    <location>
        <begin position="26"/>
        <end position="132"/>
    </location>
</feature>
<dbReference type="GO" id="GO:0010073">
    <property type="term" value="P:meristem maintenance"/>
    <property type="evidence" value="ECO:0007669"/>
    <property type="project" value="InterPro"/>
</dbReference>
<evidence type="ECO:0000313" key="2">
    <source>
        <dbReference type="EMBL" id="MBA0859374.1"/>
    </source>
</evidence>
<keyword evidence="3" id="KW-1185">Reference proteome</keyword>
<dbReference type="PANTHER" id="PTHR46033:SF8">
    <property type="entry name" value="PROTEIN MAINTENANCE OF MERISTEMS-LIKE"/>
    <property type="match status" value="1"/>
</dbReference>
<dbReference type="EMBL" id="JABFAF010000007">
    <property type="protein sequence ID" value="MBA0859374.1"/>
    <property type="molecule type" value="Genomic_DNA"/>
</dbReference>
<gene>
    <name evidence="2" type="ORF">Goshw_006210</name>
</gene>
<dbReference type="EMBL" id="JABFAF010000007">
    <property type="protein sequence ID" value="MBA0859379.1"/>
    <property type="molecule type" value="Genomic_DNA"/>
</dbReference>
<organism evidence="2 3">
    <name type="scientific">Gossypium schwendimanii</name>
    <name type="common">Cotton</name>
    <dbReference type="NCBI Taxonomy" id="34291"/>
    <lineage>
        <taxon>Eukaryota</taxon>
        <taxon>Viridiplantae</taxon>
        <taxon>Streptophyta</taxon>
        <taxon>Embryophyta</taxon>
        <taxon>Tracheophyta</taxon>
        <taxon>Spermatophyta</taxon>
        <taxon>Magnoliopsida</taxon>
        <taxon>eudicotyledons</taxon>
        <taxon>Gunneridae</taxon>
        <taxon>Pentapetalae</taxon>
        <taxon>rosids</taxon>
        <taxon>malvids</taxon>
        <taxon>Malvales</taxon>
        <taxon>Malvaceae</taxon>
        <taxon>Malvoideae</taxon>
        <taxon>Gossypium</taxon>
    </lineage>
</organism>
<dbReference type="Pfam" id="PF10536">
    <property type="entry name" value="PMD"/>
    <property type="match status" value="1"/>
</dbReference>
<protein>
    <recommendedName>
        <fullName evidence="1">Aminotransferase-like plant mobile domain-containing protein</fullName>
    </recommendedName>
</protein>
<dbReference type="InterPro" id="IPR019557">
    <property type="entry name" value="AminoTfrase-like_pln_mobile"/>
</dbReference>
<dbReference type="InterPro" id="IPR044824">
    <property type="entry name" value="MAIN-like"/>
</dbReference>
<feature type="non-terminal residue" evidence="2">
    <location>
        <position position="1"/>
    </location>
</feature>
<sequence length="134" mass="15422">VWSSITVDKKLLEGSGFLARGHYRLEVQLDLKLISVFIERWRLETNTFHLPCGECTITLEDVQLQLGLLVDGSVLTRFVQSVDWEAVCYDILGAISDNIYRGRIEMGWLRGTFPEPGNNLTEVERIRYTRAYIL</sequence>
<dbReference type="PANTHER" id="PTHR46033">
    <property type="entry name" value="PROTEIN MAIN-LIKE 2"/>
    <property type="match status" value="1"/>
</dbReference>
<dbReference type="Proteomes" id="UP000593576">
    <property type="component" value="Unassembled WGS sequence"/>
</dbReference>
<reference evidence="2" key="2">
    <citation type="submission" date="2020-04" db="EMBL/GenBank/DDBJ databases">
        <authorList>
            <person name="Grover C.E."/>
            <person name="Arick M.A. II"/>
            <person name="Thrash A."/>
            <person name="Conover J.L."/>
            <person name="Sanders W.S."/>
            <person name="Peterson D.G."/>
            <person name="Scheffler J.A."/>
            <person name="Scheffler B.E."/>
            <person name="Wendel J.F."/>
        </authorList>
    </citation>
    <scope>NUCLEOTIDE SEQUENCE</scope>
    <source>
        <strain evidence="2">1</strain>
        <tissue evidence="2">Leaf</tissue>
    </source>
</reference>
<name>A0A7J9LKY1_GOSSC</name>
<comment type="caution">
    <text evidence="2">The sequence shown here is derived from an EMBL/GenBank/DDBJ whole genome shotgun (WGS) entry which is preliminary data.</text>
</comment>
<evidence type="ECO:0000313" key="3">
    <source>
        <dbReference type="Proteomes" id="UP000593576"/>
    </source>
</evidence>